<accession>A0ACC0WJ56</accession>
<protein>
    <submittedName>
        <fullName evidence="1">Uncharacterized protein</fullName>
    </submittedName>
</protein>
<evidence type="ECO:0000313" key="2">
    <source>
        <dbReference type="Proteomes" id="UP001163321"/>
    </source>
</evidence>
<keyword evidence="2" id="KW-1185">Reference proteome</keyword>
<name>A0ACC0WJ56_9STRA</name>
<comment type="caution">
    <text evidence="1">The sequence shown here is derived from an EMBL/GenBank/DDBJ whole genome shotgun (WGS) entry which is preliminary data.</text>
</comment>
<gene>
    <name evidence="1" type="ORF">PsorP6_011727</name>
</gene>
<evidence type="ECO:0000313" key="1">
    <source>
        <dbReference type="EMBL" id="KAI9918326.1"/>
    </source>
</evidence>
<organism evidence="1 2">
    <name type="scientific">Peronosclerospora sorghi</name>
    <dbReference type="NCBI Taxonomy" id="230839"/>
    <lineage>
        <taxon>Eukaryota</taxon>
        <taxon>Sar</taxon>
        <taxon>Stramenopiles</taxon>
        <taxon>Oomycota</taxon>
        <taxon>Peronosporomycetes</taxon>
        <taxon>Peronosporales</taxon>
        <taxon>Peronosporaceae</taxon>
        <taxon>Peronosclerospora</taxon>
    </lineage>
</organism>
<reference evidence="1 2" key="1">
    <citation type="journal article" date="2022" name="bioRxiv">
        <title>The genome of the oomycete Peronosclerospora sorghi, a cosmopolitan pathogen of maize and sorghum, is inflated with dispersed pseudogenes.</title>
        <authorList>
            <person name="Fletcher K."/>
            <person name="Martin F."/>
            <person name="Isakeit T."/>
            <person name="Cavanaugh K."/>
            <person name="Magill C."/>
            <person name="Michelmore R."/>
        </authorList>
    </citation>
    <scope>NUCLEOTIDE SEQUENCE [LARGE SCALE GENOMIC DNA]</scope>
    <source>
        <strain evidence="1">P6</strain>
    </source>
</reference>
<sequence length="76" mass="8595">MPEEEEADHMSSDDGWEPSGIECAESEADQDLSGLLRMVRGGLTLYKTLFPLNIAEKPLEQSKYVVEKIQDFQQYG</sequence>
<dbReference type="EMBL" id="CM047591">
    <property type="protein sequence ID" value="KAI9918326.1"/>
    <property type="molecule type" value="Genomic_DNA"/>
</dbReference>
<proteinExistence type="predicted"/>
<dbReference type="Proteomes" id="UP001163321">
    <property type="component" value="Chromosome 12"/>
</dbReference>